<reference evidence="1" key="2">
    <citation type="submission" date="2020-09" db="EMBL/GenBank/DDBJ databases">
        <authorList>
            <person name="Sun Q."/>
            <person name="Zhou Y."/>
        </authorList>
    </citation>
    <scope>NUCLEOTIDE SEQUENCE</scope>
    <source>
        <strain evidence="1">CGMCC 1.15371</strain>
    </source>
</reference>
<evidence type="ECO:0000313" key="2">
    <source>
        <dbReference type="Proteomes" id="UP000628775"/>
    </source>
</evidence>
<evidence type="ECO:0000313" key="1">
    <source>
        <dbReference type="EMBL" id="GGE50910.1"/>
    </source>
</evidence>
<dbReference type="EMBL" id="BMIR01000018">
    <property type="protein sequence ID" value="GGE50910.1"/>
    <property type="molecule type" value="Genomic_DNA"/>
</dbReference>
<dbReference type="AlphaFoldDB" id="A0A8J2YLG4"/>
<comment type="caution">
    <text evidence="1">The sequence shown here is derived from an EMBL/GenBank/DDBJ whole genome shotgun (WGS) entry which is preliminary data.</text>
</comment>
<proteinExistence type="predicted"/>
<accession>A0A8J2YLG4</accession>
<gene>
    <name evidence="1" type="ORF">GCM10011391_32120</name>
</gene>
<organism evidence="1 2">
    <name type="scientific">Pullulanibacillus camelliae</name>
    <dbReference type="NCBI Taxonomy" id="1707096"/>
    <lineage>
        <taxon>Bacteria</taxon>
        <taxon>Bacillati</taxon>
        <taxon>Bacillota</taxon>
        <taxon>Bacilli</taxon>
        <taxon>Bacillales</taxon>
        <taxon>Sporolactobacillaceae</taxon>
        <taxon>Pullulanibacillus</taxon>
    </lineage>
</organism>
<evidence type="ECO:0008006" key="3">
    <source>
        <dbReference type="Google" id="ProtNLM"/>
    </source>
</evidence>
<reference evidence="1" key="1">
    <citation type="journal article" date="2014" name="Int. J. Syst. Evol. Microbiol.">
        <title>Complete genome sequence of Corynebacterium casei LMG S-19264T (=DSM 44701T), isolated from a smear-ripened cheese.</title>
        <authorList>
            <consortium name="US DOE Joint Genome Institute (JGI-PGF)"/>
            <person name="Walter F."/>
            <person name="Albersmeier A."/>
            <person name="Kalinowski J."/>
            <person name="Ruckert C."/>
        </authorList>
    </citation>
    <scope>NUCLEOTIDE SEQUENCE</scope>
    <source>
        <strain evidence="1">CGMCC 1.15371</strain>
    </source>
</reference>
<keyword evidence="2" id="KW-1185">Reference proteome</keyword>
<protein>
    <recommendedName>
        <fullName evidence="3">TetR family transcriptional regulator</fullName>
    </recommendedName>
</protein>
<dbReference type="Proteomes" id="UP000628775">
    <property type="component" value="Unassembled WGS sequence"/>
</dbReference>
<name>A0A8J2YLG4_9BACL</name>
<sequence>MVTYALLFRWPLESETTITISQEVVKTTARVISWGIFGTAIQWSRDSQGRSVEEMMQDVLLVVTASLAPIID</sequence>